<protein>
    <submittedName>
        <fullName evidence="1">Uncharacterized protein</fullName>
    </submittedName>
</protein>
<accession>A0A182WPD1</accession>
<name>A0A182WPD1_9DIPT</name>
<evidence type="ECO:0000313" key="2">
    <source>
        <dbReference type="Proteomes" id="UP000075920"/>
    </source>
</evidence>
<evidence type="ECO:0000313" key="1">
    <source>
        <dbReference type="EnsemblMetazoa" id="AMIN014536-PA"/>
    </source>
</evidence>
<dbReference type="Proteomes" id="UP000075920">
    <property type="component" value="Unassembled WGS sequence"/>
</dbReference>
<sequence>MVINNGKQKHQQQQTETLTRKAQILLNKTKNSIFYRHGKRRDEAVMKRNVQGHHTKATKSMLETNAATTYWKYRGSG</sequence>
<dbReference type="VEuPathDB" id="VectorBase:AMIN014536"/>
<reference evidence="1" key="2">
    <citation type="submission" date="2020-05" db="UniProtKB">
        <authorList>
            <consortium name="EnsemblMetazoa"/>
        </authorList>
    </citation>
    <scope>IDENTIFICATION</scope>
    <source>
        <strain evidence="1">MINIMUS1</strain>
    </source>
</reference>
<keyword evidence="2" id="KW-1185">Reference proteome</keyword>
<organism evidence="1 2">
    <name type="scientific">Anopheles minimus</name>
    <dbReference type="NCBI Taxonomy" id="112268"/>
    <lineage>
        <taxon>Eukaryota</taxon>
        <taxon>Metazoa</taxon>
        <taxon>Ecdysozoa</taxon>
        <taxon>Arthropoda</taxon>
        <taxon>Hexapoda</taxon>
        <taxon>Insecta</taxon>
        <taxon>Pterygota</taxon>
        <taxon>Neoptera</taxon>
        <taxon>Endopterygota</taxon>
        <taxon>Diptera</taxon>
        <taxon>Nematocera</taxon>
        <taxon>Culicoidea</taxon>
        <taxon>Culicidae</taxon>
        <taxon>Anophelinae</taxon>
        <taxon>Anopheles</taxon>
    </lineage>
</organism>
<dbReference type="AlphaFoldDB" id="A0A182WPD1"/>
<dbReference type="EnsemblMetazoa" id="AMIN014536-RA">
    <property type="protein sequence ID" value="AMIN014536-PA"/>
    <property type="gene ID" value="AMIN014536"/>
</dbReference>
<reference evidence="2" key="1">
    <citation type="submission" date="2013-03" db="EMBL/GenBank/DDBJ databases">
        <title>The Genome Sequence of Anopheles minimus MINIMUS1.</title>
        <authorList>
            <consortium name="The Broad Institute Genomics Platform"/>
            <person name="Neafsey D.E."/>
            <person name="Walton C."/>
            <person name="Walker B."/>
            <person name="Young S.K."/>
            <person name="Zeng Q."/>
            <person name="Gargeya S."/>
            <person name="Fitzgerald M."/>
            <person name="Haas B."/>
            <person name="Abouelleil A."/>
            <person name="Allen A.W."/>
            <person name="Alvarado L."/>
            <person name="Arachchi H.M."/>
            <person name="Berlin A.M."/>
            <person name="Chapman S.B."/>
            <person name="Gainer-Dewar J."/>
            <person name="Goldberg J."/>
            <person name="Griggs A."/>
            <person name="Gujja S."/>
            <person name="Hansen M."/>
            <person name="Howarth C."/>
            <person name="Imamovic A."/>
            <person name="Ireland A."/>
            <person name="Larimer J."/>
            <person name="McCowan C."/>
            <person name="Murphy C."/>
            <person name="Pearson M."/>
            <person name="Poon T.W."/>
            <person name="Priest M."/>
            <person name="Roberts A."/>
            <person name="Saif S."/>
            <person name="Shea T."/>
            <person name="Sisk P."/>
            <person name="Sykes S."/>
            <person name="Wortman J."/>
            <person name="Nusbaum C."/>
            <person name="Birren B."/>
        </authorList>
    </citation>
    <scope>NUCLEOTIDE SEQUENCE [LARGE SCALE GENOMIC DNA]</scope>
    <source>
        <strain evidence="2">MINIMUS1</strain>
    </source>
</reference>
<proteinExistence type="predicted"/>